<dbReference type="NCBIfam" id="TIGR03882">
    <property type="entry name" value="cyclo_dehyd_2"/>
    <property type="match status" value="1"/>
</dbReference>
<evidence type="ECO:0000313" key="3">
    <source>
        <dbReference type="Proteomes" id="UP000654947"/>
    </source>
</evidence>
<name>A0A918XHQ7_9ACTN</name>
<evidence type="ECO:0000313" key="2">
    <source>
        <dbReference type="EMBL" id="GHD32310.1"/>
    </source>
</evidence>
<evidence type="ECO:0000259" key="1">
    <source>
        <dbReference type="PROSITE" id="PS51664"/>
    </source>
</evidence>
<proteinExistence type="predicted"/>
<gene>
    <name evidence="2" type="ORF">GCM10007147_35750</name>
</gene>
<dbReference type="InterPro" id="IPR027624">
    <property type="entry name" value="TOMM_cyclo_SagD"/>
</dbReference>
<dbReference type="AlphaFoldDB" id="A0A918XHQ7"/>
<dbReference type="InterPro" id="IPR022291">
    <property type="entry name" value="Bacteriocin_synth_cyclodeHase"/>
</dbReference>
<dbReference type="Gene3D" id="3.30.1330.230">
    <property type="match status" value="1"/>
</dbReference>
<dbReference type="Pfam" id="PF02624">
    <property type="entry name" value="YcaO"/>
    <property type="match status" value="1"/>
</dbReference>
<dbReference type="Proteomes" id="UP000654947">
    <property type="component" value="Unassembled WGS sequence"/>
</dbReference>
<organism evidence="2 3">
    <name type="scientific">Nocardiopsis kunsanensis</name>
    <dbReference type="NCBI Taxonomy" id="141693"/>
    <lineage>
        <taxon>Bacteria</taxon>
        <taxon>Bacillati</taxon>
        <taxon>Actinomycetota</taxon>
        <taxon>Actinomycetes</taxon>
        <taxon>Streptosporangiales</taxon>
        <taxon>Nocardiopsidaceae</taxon>
        <taxon>Nocardiopsis</taxon>
    </lineage>
</organism>
<comment type="caution">
    <text evidence="2">The sequence shown here is derived from an EMBL/GenBank/DDBJ whole genome shotgun (WGS) entry which is preliminary data.</text>
</comment>
<dbReference type="NCBIfam" id="TIGR03604">
    <property type="entry name" value="TOMM_cyclo_SagD"/>
    <property type="match status" value="1"/>
</dbReference>
<dbReference type="EMBL" id="BMXL01000023">
    <property type="protein sequence ID" value="GHD32310.1"/>
    <property type="molecule type" value="Genomic_DNA"/>
</dbReference>
<reference evidence="2 3" key="1">
    <citation type="journal article" date="2014" name="Int. J. Syst. Evol. Microbiol.">
        <title>Complete genome sequence of Corynebacterium casei LMG S-19264T (=DSM 44701T), isolated from a smear-ripened cheese.</title>
        <authorList>
            <consortium name="US DOE Joint Genome Institute (JGI-PGF)"/>
            <person name="Walter F."/>
            <person name="Albersmeier A."/>
            <person name="Kalinowski J."/>
            <person name="Ruckert C."/>
        </authorList>
    </citation>
    <scope>NUCLEOTIDE SEQUENCE [LARGE SCALE GENOMIC DNA]</scope>
    <source>
        <strain evidence="2 3">KCTC 19473</strain>
    </source>
</reference>
<dbReference type="InterPro" id="IPR003776">
    <property type="entry name" value="YcaO-like_dom"/>
</dbReference>
<dbReference type="PANTHER" id="PTHR37809:SF1">
    <property type="entry name" value="RIBOSOMAL PROTEIN S12 METHYLTHIOTRANSFERASE ACCESSORY FACTOR YCAO"/>
    <property type="match status" value="1"/>
</dbReference>
<sequence>MYDMGTAEGGLAFLSRELDLRWSRSGLPAGRNPRVRELGERDMVPNTAGSRHTEVFLTPRSVLIGPVGGGEAGPCTRCLVGRWQRLRPEAERRALEADTAFERRAADPWITDFTVESVHQLYTDAVLNGRDHGWSDRTAGVVELALSSLTVRTFPLLADSGCPHCARPVPTSPETALPELRTRTKPDQDTYRLRGSGGFDVDTSAFVNPVCGVLGETVHVDLASPTMAPATGNMRITAAGLLLDVGWSGQTDSYATSQLFGVFEGLERHAGTQQKRHDTLVTGSRNELRERGLRVLDPSECGLYEDAFYGEDEVRLAPYTPDLRTRWVWGRSLRDDEPVLVPEQLVYYVRDGEPGSFVDECSNGCAVGSTPEEALLHGLLELVERDAFVLGWYAGLALPEIDIASLTDPGTRHMIDRIRLHGYDVRLFDNRIDLPFPVVNAVGVRRDGGLGSLCFAAGSGLDPGSAVRSAVEEIATYIPSLPLRTERRRTEIEAMVDDHGLVRELKDHPLLFALPGMAPEADFLLGEPRERRFEDLYREWEQQRPRSEDLLTDLRSCVSVLAGRGFDVIGVDQTSPEQAAAGLSNVAVIVPGLTPIDFGWHKQRVFTLPRFRELVERTAGAGAGVPNPVPHPFP</sequence>
<protein>
    <recommendedName>
        <fullName evidence="1">YcaO domain-containing protein</fullName>
    </recommendedName>
</protein>
<dbReference type="PANTHER" id="PTHR37809">
    <property type="entry name" value="RIBOSOMAL PROTEIN S12 METHYLTHIOTRANSFERASE ACCESSORY FACTOR YCAO"/>
    <property type="match status" value="1"/>
</dbReference>
<accession>A0A918XHQ7</accession>
<dbReference type="Gene3D" id="3.30.160.660">
    <property type="match status" value="1"/>
</dbReference>
<dbReference type="Gene3D" id="3.40.50.720">
    <property type="entry name" value="NAD(P)-binding Rossmann-like Domain"/>
    <property type="match status" value="1"/>
</dbReference>
<keyword evidence="3" id="KW-1185">Reference proteome</keyword>
<feature type="domain" description="YcaO" evidence="1">
    <location>
        <begin position="249"/>
        <end position="634"/>
    </location>
</feature>
<dbReference type="PROSITE" id="PS51664">
    <property type="entry name" value="YCAO"/>
    <property type="match status" value="1"/>
</dbReference>
<dbReference type="Gene3D" id="3.30.40.250">
    <property type="match status" value="1"/>
</dbReference>